<evidence type="ECO:0008006" key="3">
    <source>
        <dbReference type="Google" id="ProtNLM"/>
    </source>
</evidence>
<protein>
    <recommendedName>
        <fullName evidence="3">N-acetyltransferase domain-containing protein</fullName>
    </recommendedName>
</protein>
<accession>Q220V9</accession>
<dbReference type="AlphaFoldDB" id="Q220V9"/>
<dbReference type="InterPro" id="IPR016181">
    <property type="entry name" value="Acyl_CoA_acyltransferase"/>
</dbReference>
<reference evidence="2" key="1">
    <citation type="submission" date="2006-02" db="EMBL/GenBank/DDBJ databases">
        <title>Complete sequence of chromosome of Rhodoferax ferrireducens DSM 15236.</title>
        <authorList>
            <person name="Copeland A."/>
            <person name="Lucas S."/>
            <person name="Lapidus A."/>
            <person name="Barry K."/>
            <person name="Detter J.C."/>
            <person name="Glavina del Rio T."/>
            <person name="Hammon N."/>
            <person name="Israni S."/>
            <person name="Pitluck S."/>
            <person name="Brettin T."/>
            <person name="Bruce D."/>
            <person name="Han C."/>
            <person name="Tapia R."/>
            <person name="Gilna P."/>
            <person name="Kiss H."/>
            <person name="Schmutz J."/>
            <person name="Larimer F."/>
            <person name="Land M."/>
            <person name="Kyrpides N."/>
            <person name="Ivanova N."/>
            <person name="Richardson P."/>
        </authorList>
    </citation>
    <scope>NUCLEOTIDE SEQUENCE [LARGE SCALE GENOMIC DNA]</scope>
    <source>
        <strain evidence="2">ATCC BAA-621 / DSM 15236 / T118</strain>
    </source>
</reference>
<name>Q220V9_ALBFT</name>
<dbReference type="eggNOG" id="COG1670">
    <property type="taxonomic scope" value="Bacteria"/>
</dbReference>
<dbReference type="HOGENOM" id="CLU_087563_0_0_4"/>
<dbReference type="RefSeq" id="WP_011463017.1">
    <property type="nucleotide sequence ID" value="NC_007908.1"/>
</dbReference>
<dbReference type="Gene3D" id="3.40.630.30">
    <property type="match status" value="1"/>
</dbReference>
<evidence type="ECO:0000313" key="1">
    <source>
        <dbReference type="EMBL" id="ABD68444.1"/>
    </source>
</evidence>
<gene>
    <name evidence="1" type="ordered locus">Rfer_0693</name>
</gene>
<proteinExistence type="predicted"/>
<sequence>MMLSVWQRLHFLVRELGASTAFLYLLDRLLRRISSTCGLYYYLFVAQPLAAQPRLPPTRGKSFTFRLLQAPDPVLNRLDRPRAVINQRFVQGAQCLVATKNDVLVGCIWFIRGAYVEDEVRVDYLLPPDGRCVWDFDVFVAESERLGFLFAKQWDAFDALLKPQGIRYTVSRINAFNQRSIASHRSLGAQDCGRALFLRLGQFQWMLSSQRPFMAFGGRPKLHIGPKGAPES</sequence>
<dbReference type="Proteomes" id="UP000008332">
    <property type="component" value="Chromosome"/>
</dbReference>
<dbReference type="OrthoDB" id="8480611at2"/>
<dbReference type="KEGG" id="rfr:Rfer_0693"/>
<evidence type="ECO:0000313" key="2">
    <source>
        <dbReference type="Proteomes" id="UP000008332"/>
    </source>
</evidence>
<keyword evidence="2" id="KW-1185">Reference proteome</keyword>
<dbReference type="SUPFAM" id="SSF55729">
    <property type="entry name" value="Acyl-CoA N-acyltransferases (Nat)"/>
    <property type="match status" value="1"/>
</dbReference>
<organism evidence="1 2">
    <name type="scientific">Albidiferax ferrireducens (strain ATCC BAA-621 / DSM 15236 / T118)</name>
    <name type="common">Rhodoferax ferrireducens</name>
    <dbReference type="NCBI Taxonomy" id="338969"/>
    <lineage>
        <taxon>Bacteria</taxon>
        <taxon>Pseudomonadati</taxon>
        <taxon>Pseudomonadota</taxon>
        <taxon>Betaproteobacteria</taxon>
        <taxon>Burkholderiales</taxon>
        <taxon>Comamonadaceae</taxon>
        <taxon>Rhodoferax</taxon>
    </lineage>
</organism>
<dbReference type="STRING" id="338969.Rfer_0693"/>
<dbReference type="EMBL" id="CP000267">
    <property type="protein sequence ID" value="ABD68444.1"/>
    <property type="molecule type" value="Genomic_DNA"/>
</dbReference>